<reference evidence="2" key="2">
    <citation type="journal article" date="2008" name="Nucleic Acids Res.">
        <title>The rice annotation project database (RAP-DB): 2008 update.</title>
        <authorList>
            <consortium name="The rice annotation project (RAP)"/>
        </authorList>
    </citation>
    <scope>GENOME REANNOTATION</scope>
    <source>
        <strain evidence="2">cv. Nipponbare</strain>
    </source>
</reference>
<evidence type="ECO:0000313" key="1">
    <source>
        <dbReference type="EMBL" id="BAH94668.1"/>
    </source>
</evidence>
<dbReference type="EMBL" id="AP008215">
    <property type="protein sequence ID" value="BAH94668.1"/>
    <property type="molecule type" value="Genomic_DNA"/>
</dbReference>
<dbReference type="KEGG" id="dosa:Os09g0515400"/>
<gene>
    <name evidence="1" type="ordered locus">Os09g0515400</name>
</gene>
<proteinExistence type="predicted"/>
<sequence length="75" mass="8723">ESFLKECCCCTTTSWLSTNERRENSRYTKRDCSALNWAIKGEERNHQEYHQPHNCRICPKGGPRCIKKSEGSTDL</sequence>
<accession>C7J6J2</accession>
<dbReference type="Proteomes" id="UP000000763">
    <property type="component" value="Chromosome 9"/>
</dbReference>
<evidence type="ECO:0000313" key="2">
    <source>
        <dbReference type="Proteomes" id="UP000000763"/>
    </source>
</evidence>
<protein>
    <submittedName>
        <fullName evidence="1">Os09g0515400 protein</fullName>
    </submittedName>
</protein>
<dbReference type="AlphaFoldDB" id="C7J6J2"/>
<reference evidence="1 2" key="1">
    <citation type="journal article" date="2005" name="Nature">
        <title>The map-based sequence of the rice genome.</title>
        <authorList>
            <consortium name="International rice genome sequencing project (IRGSP)"/>
            <person name="Matsumoto T."/>
            <person name="Wu J."/>
            <person name="Kanamori H."/>
            <person name="Katayose Y."/>
            <person name="Fujisawa M."/>
            <person name="Namiki N."/>
            <person name="Mizuno H."/>
            <person name="Yamamoto K."/>
            <person name="Antonio B.A."/>
            <person name="Baba T."/>
            <person name="Sakata K."/>
            <person name="Nagamura Y."/>
            <person name="Aoki H."/>
            <person name="Arikawa K."/>
            <person name="Arita K."/>
            <person name="Bito T."/>
            <person name="Chiden Y."/>
            <person name="Fujitsuka N."/>
            <person name="Fukunaka R."/>
            <person name="Hamada M."/>
            <person name="Harada C."/>
            <person name="Hayashi A."/>
            <person name="Hijishita S."/>
            <person name="Honda M."/>
            <person name="Hosokawa S."/>
            <person name="Ichikawa Y."/>
            <person name="Idonuma A."/>
            <person name="Iijima M."/>
            <person name="Ikeda M."/>
            <person name="Ikeno M."/>
            <person name="Ito K."/>
            <person name="Ito S."/>
            <person name="Ito T."/>
            <person name="Ito Y."/>
            <person name="Ito Y."/>
            <person name="Iwabuchi A."/>
            <person name="Kamiya K."/>
            <person name="Karasawa W."/>
            <person name="Kurita K."/>
            <person name="Katagiri S."/>
            <person name="Kikuta A."/>
            <person name="Kobayashi H."/>
            <person name="Kobayashi N."/>
            <person name="Machita K."/>
            <person name="Maehara T."/>
            <person name="Masukawa M."/>
            <person name="Mizubayashi T."/>
            <person name="Mukai Y."/>
            <person name="Nagasaki H."/>
            <person name="Nagata Y."/>
            <person name="Naito S."/>
            <person name="Nakashima M."/>
            <person name="Nakama Y."/>
            <person name="Nakamichi Y."/>
            <person name="Nakamura M."/>
            <person name="Meguro A."/>
            <person name="Negishi M."/>
            <person name="Ohta I."/>
            <person name="Ohta T."/>
            <person name="Okamoto M."/>
            <person name="Ono N."/>
            <person name="Saji S."/>
            <person name="Sakaguchi M."/>
            <person name="Sakai K."/>
            <person name="Shibata M."/>
            <person name="Shimokawa T."/>
            <person name="Song J."/>
            <person name="Takazaki Y."/>
            <person name="Terasawa K."/>
            <person name="Tsugane M."/>
            <person name="Tsuji K."/>
            <person name="Ueda S."/>
            <person name="Waki K."/>
            <person name="Yamagata H."/>
            <person name="Yamamoto M."/>
            <person name="Yamamoto S."/>
            <person name="Yamane H."/>
            <person name="Yoshiki S."/>
            <person name="Yoshihara R."/>
            <person name="Yukawa K."/>
            <person name="Zhong H."/>
            <person name="Yano M."/>
            <person name="Yuan Q."/>
            <person name="Ouyang S."/>
            <person name="Liu J."/>
            <person name="Jones K.M."/>
            <person name="Gansberger K."/>
            <person name="Moffat K."/>
            <person name="Hill J."/>
            <person name="Bera J."/>
            <person name="Fadrosh D."/>
            <person name="Jin S."/>
            <person name="Johri S."/>
            <person name="Kim M."/>
            <person name="Overton L."/>
            <person name="Reardon M."/>
            <person name="Tsitrin T."/>
            <person name="Vuong H."/>
            <person name="Weaver B."/>
            <person name="Ciecko A."/>
            <person name="Tallon L."/>
            <person name="Jackson J."/>
            <person name="Pai G."/>
            <person name="Aken S.V."/>
            <person name="Utterback T."/>
            <person name="Reidmuller S."/>
            <person name="Feldblyum T."/>
            <person name="Hsiao J."/>
            <person name="Zismann V."/>
            <person name="Iobst S."/>
            <person name="de Vazeille A.R."/>
            <person name="Buell C.R."/>
            <person name="Ying K."/>
            <person name="Li Y."/>
            <person name="Lu T."/>
            <person name="Huang Y."/>
            <person name="Zhao Q."/>
            <person name="Feng Q."/>
            <person name="Zhang L."/>
            <person name="Zhu J."/>
            <person name="Weng Q."/>
            <person name="Mu J."/>
            <person name="Lu Y."/>
            <person name="Fan D."/>
            <person name="Liu Y."/>
            <person name="Guan J."/>
            <person name="Zhang Y."/>
            <person name="Yu S."/>
            <person name="Liu X."/>
            <person name="Zhang Y."/>
            <person name="Hong G."/>
            <person name="Han B."/>
            <person name="Choisne N."/>
            <person name="Demange N."/>
            <person name="Orjeda G."/>
            <person name="Samain S."/>
            <person name="Cattolico L."/>
            <person name="Pelletier E."/>
            <person name="Couloux A."/>
            <person name="Segurens B."/>
            <person name="Wincker P."/>
            <person name="D'Hont A."/>
            <person name="Scarpelli C."/>
            <person name="Weissenbach J."/>
            <person name="Salanoubat M."/>
            <person name="Quetier F."/>
            <person name="Yu Y."/>
            <person name="Kim H.R."/>
            <person name="Rambo T."/>
            <person name="Currie J."/>
            <person name="Collura K."/>
            <person name="Luo M."/>
            <person name="Yang T."/>
            <person name="Ammiraju J.S.S."/>
            <person name="Engler F."/>
            <person name="Soderlund C."/>
            <person name="Wing R.A."/>
            <person name="Palmer L.E."/>
            <person name="de la Bastide M."/>
            <person name="Spiegel L."/>
            <person name="Nascimento L."/>
            <person name="Zutavern T."/>
            <person name="O'Shaughnessy A."/>
            <person name="Dike S."/>
            <person name="Dedhia N."/>
            <person name="Preston R."/>
            <person name="Balija V."/>
            <person name="McCombie W.R."/>
            <person name="Chow T."/>
            <person name="Chen H."/>
            <person name="Chung M."/>
            <person name="Chen C."/>
            <person name="Shaw J."/>
            <person name="Wu H."/>
            <person name="Hsiao K."/>
            <person name="Chao Y."/>
            <person name="Chu M."/>
            <person name="Cheng C."/>
            <person name="Hour A."/>
            <person name="Lee P."/>
            <person name="Lin S."/>
            <person name="Lin Y."/>
            <person name="Liou J."/>
            <person name="Liu S."/>
            <person name="Hsing Y."/>
            <person name="Raghuvanshi S."/>
            <person name="Mohanty A."/>
            <person name="Bharti A.K."/>
            <person name="Gaur A."/>
            <person name="Gupta V."/>
            <person name="Kumar D."/>
            <person name="Ravi V."/>
            <person name="Vij S."/>
            <person name="Kapur A."/>
            <person name="Khurana P."/>
            <person name="Khurana P."/>
            <person name="Khurana J.P."/>
            <person name="Tyagi A.K."/>
            <person name="Gaikwad K."/>
            <person name="Singh A."/>
            <person name="Dalal V."/>
            <person name="Srivastava S."/>
            <person name="Dixit A."/>
            <person name="Pal A.K."/>
            <person name="Ghazi I.A."/>
            <person name="Yadav M."/>
            <person name="Pandit A."/>
            <person name="Bhargava A."/>
            <person name="Sureshbabu K."/>
            <person name="Batra K."/>
            <person name="Sharma T.R."/>
            <person name="Mohapatra T."/>
            <person name="Singh N.K."/>
            <person name="Messing J."/>
            <person name="Nelson A.B."/>
            <person name="Fuks G."/>
            <person name="Kavchok S."/>
            <person name="Keizer G."/>
            <person name="Linton E."/>
            <person name="Llaca V."/>
            <person name="Song R."/>
            <person name="Tanyolac B."/>
            <person name="Young S."/>
            <person name="Ho-Il K."/>
            <person name="Hahn J.H."/>
            <person name="Sangsakoo G."/>
            <person name="Vanavichit A."/>
            <person name="de Mattos Luiz.A.T."/>
            <person name="Zimmer P.D."/>
            <person name="Malone G."/>
            <person name="Dellagostin O."/>
            <person name="de Oliveira A.C."/>
            <person name="Bevan M."/>
            <person name="Bancroft I."/>
            <person name="Minx P."/>
            <person name="Cordum H."/>
            <person name="Wilson R."/>
            <person name="Cheng Z."/>
            <person name="Jin W."/>
            <person name="Jiang J."/>
            <person name="Leong S.A."/>
            <person name="Iwama H."/>
            <person name="Gojobori T."/>
            <person name="Itoh T."/>
            <person name="Niimura Y."/>
            <person name="Fujii Y."/>
            <person name="Habara T."/>
            <person name="Sakai H."/>
            <person name="Sato Y."/>
            <person name="Wilson G."/>
            <person name="Kumar K."/>
            <person name="McCouch S."/>
            <person name="Juretic N."/>
            <person name="Hoen D."/>
            <person name="Wright S."/>
            <person name="Bruskiewich R."/>
            <person name="Bureau T."/>
            <person name="Miyao A."/>
            <person name="Hirochika H."/>
            <person name="Nishikawa T."/>
            <person name="Kadowaki K."/>
            <person name="Sugiura M."/>
            <person name="Burr B."/>
            <person name="Sasaki T."/>
        </authorList>
    </citation>
    <scope>NUCLEOTIDE SEQUENCE [LARGE SCALE GENOMIC DNA]</scope>
    <source>
        <strain evidence="2">cv. Nipponbare</strain>
    </source>
</reference>
<name>C7J6J2_ORYSJ</name>
<organism evidence="1 2">
    <name type="scientific">Oryza sativa subsp. japonica</name>
    <name type="common">Rice</name>
    <dbReference type="NCBI Taxonomy" id="39947"/>
    <lineage>
        <taxon>Eukaryota</taxon>
        <taxon>Viridiplantae</taxon>
        <taxon>Streptophyta</taxon>
        <taxon>Embryophyta</taxon>
        <taxon>Tracheophyta</taxon>
        <taxon>Spermatophyta</taxon>
        <taxon>Magnoliopsida</taxon>
        <taxon>Liliopsida</taxon>
        <taxon>Poales</taxon>
        <taxon>Poaceae</taxon>
        <taxon>BOP clade</taxon>
        <taxon>Oryzoideae</taxon>
        <taxon>Oryzeae</taxon>
        <taxon>Oryzinae</taxon>
        <taxon>Oryza</taxon>
        <taxon>Oryza sativa</taxon>
    </lineage>
</organism>
<feature type="non-terminal residue" evidence="1">
    <location>
        <position position="1"/>
    </location>
</feature>